<dbReference type="SUPFAM" id="SSF143081">
    <property type="entry name" value="BB1717-like"/>
    <property type="match status" value="1"/>
</dbReference>
<dbReference type="PANTHER" id="PTHR13604">
    <property type="entry name" value="DC12-RELATED"/>
    <property type="match status" value="1"/>
</dbReference>
<dbReference type="RefSeq" id="WP_260103789.1">
    <property type="nucleotide sequence ID" value="NZ_JALXSQ010000005.1"/>
</dbReference>
<dbReference type="InterPro" id="IPR036590">
    <property type="entry name" value="SRAP-like"/>
</dbReference>
<dbReference type="Gene3D" id="3.90.1680.10">
    <property type="entry name" value="SOS response associated peptidase-like"/>
    <property type="match status" value="1"/>
</dbReference>
<comment type="similarity">
    <text evidence="1 8">Belongs to the SOS response-associated peptidase family.</text>
</comment>
<keyword evidence="7" id="KW-0456">Lyase</keyword>
<organism evidence="9 10">
    <name type="scientific">Pseudoclavibacter albus</name>
    <dbReference type="NCBI Taxonomy" id="272241"/>
    <lineage>
        <taxon>Bacteria</taxon>
        <taxon>Bacillati</taxon>
        <taxon>Actinomycetota</taxon>
        <taxon>Actinomycetes</taxon>
        <taxon>Micrococcales</taxon>
        <taxon>Microbacteriaceae</taxon>
        <taxon>Pseudoclavibacter</taxon>
    </lineage>
</organism>
<dbReference type="EMBL" id="JALXSQ010000005">
    <property type="protein sequence ID" value="MCT2042160.1"/>
    <property type="molecule type" value="Genomic_DNA"/>
</dbReference>
<proteinExistence type="inferred from homology"/>
<keyword evidence="10" id="KW-1185">Reference proteome</keyword>
<evidence type="ECO:0000256" key="2">
    <source>
        <dbReference type="ARBA" id="ARBA00022670"/>
    </source>
</evidence>
<keyword evidence="3" id="KW-0227">DNA damage</keyword>
<evidence type="ECO:0000313" key="9">
    <source>
        <dbReference type="EMBL" id="MCT2042160.1"/>
    </source>
</evidence>
<keyword evidence="6" id="KW-0238">DNA-binding</keyword>
<evidence type="ECO:0000256" key="1">
    <source>
        <dbReference type="ARBA" id="ARBA00008136"/>
    </source>
</evidence>
<comment type="caution">
    <text evidence="9">The sequence shown here is derived from an EMBL/GenBank/DDBJ whole genome shotgun (WGS) entry which is preliminary data.</text>
</comment>
<evidence type="ECO:0000256" key="3">
    <source>
        <dbReference type="ARBA" id="ARBA00022763"/>
    </source>
</evidence>
<dbReference type="PANTHER" id="PTHR13604:SF0">
    <property type="entry name" value="ABASIC SITE PROCESSING PROTEIN HMCES"/>
    <property type="match status" value="1"/>
</dbReference>
<keyword evidence="5" id="KW-0190">Covalent protein-DNA linkage</keyword>
<reference evidence="9 10" key="1">
    <citation type="submission" date="2022-04" db="EMBL/GenBank/DDBJ databases">
        <title>Human microbiome associated bacterial genomes.</title>
        <authorList>
            <person name="Sandstrom S."/>
            <person name="Salamzade R."/>
            <person name="Kalan L.R."/>
        </authorList>
    </citation>
    <scope>NUCLEOTIDE SEQUENCE [LARGE SCALE GENOMIC DNA]</scope>
    <source>
        <strain evidence="10">p3-SID1799</strain>
    </source>
</reference>
<protein>
    <recommendedName>
        <fullName evidence="8">Abasic site processing protein</fullName>
        <ecNumber evidence="8">3.4.-.-</ecNumber>
    </recommendedName>
</protein>
<evidence type="ECO:0000256" key="6">
    <source>
        <dbReference type="ARBA" id="ARBA00023125"/>
    </source>
</evidence>
<evidence type="ECO:0000256" key="5">
    <source>
        <dbReference type="ARBA" id="ARBA00023124"/>
    </source>
</evidence>
<dbReference type="Proteomes" id="UP001525379">
    <property type="component" value="Unassembled WGS sequence"/>
</dbReference>
<gene>
    <name evidence="9" type="ORF">M3D15_02215</name>
</gene>
<evidence type="ECO:0000256" key="7">
    <source>
        <dbReference type="ARBA" id="ARBA00023239"/>
    </source>
</evidence>
<dbReference type="InterPro" id="IPR003738">
    <property type="entry name" value="SRAP"/>
</dbReference>
<keyword evidence="2 8" id="KW-0645">Protease</keyword>
<evidence type="ECO:0000313" key="10">
    <source>
        <dbReference type="Proteomes" id="UP001525379"/>
    </source>
</evidence>
<dbReference type="EC" id="3.4.-.-" evidence="8"/>
<sequence>MCGRFVVARAKAELLADFQIDVVGPDTPDPSFNHAPMSVIPIITISAKDASHRRLEGAKWGLVPPWANDPTIGVRAFNARSESVHEKPTFRHALTSQRAIVPASGYYEWQKRADGSKQPFYLHPEGDSLPFAALYEWWKDPSTPESPWLLSATILTQAAEGHLADIHDRMPVMLREDLLNDWISPQVEGSRELVSAITNAGQSVATQLTATAVSSAVGNVRNNGPELIQAIDIDR</sequence>
<name>A0ABT2HV11_9MICO</name>
<accession>A0ABT2HV11</accession>
<evidence type="ECO:0000256" key="8">
    <source>
        <dbReference type="RuleBase" id="RU364100"/>
    </source>
</evidence>
<dbReference type="Pfam" id="PF02586">
    <property type="entry name" value="SRAP"/>
    <property type="match status" value="1"/>
</dbReference>
<keyword evidence="4 8" id="KW-0378">Hydrolase</keyword>
<evidence type="ECO:0000256" key="4">
    <source>
        <dbReference type="ARBA" id="ARBA00022801"/>
    </source>
</evidence>